<sequence length="405" mass="44918">MGRFIVIVLDSFGVGQMMDVPEVRPHDVGSNTAKHIIEQVPDIHIPNLLQLGLMNTIGEDIDNFRSNPQANIGRSELKHHGADSFLGHQEIMGTNPPEPLNQPFSEMIDEVEGTLMQHGYKVMRYPKDSKPQILVVNDCVTIGDNLETDLGQVFNVSSALDLIDFSEVKKIGALVRETVKVSRVITFGGEGITLDNLLNAQKTIEHKYAGVDAPESGVYKKGYQVVHMGYGINPKVQIQSILENESIPVVFGGKVADIIQTQKGELYPGVDTEKLFEQFIDRIETIKHGFFCLNVQETDLAGHGEDVIKYAKILEIADQNIGKIITMLNENDYLIITADHGNDPTIGHSQHTREYVPVLIYNKDISSRDIGIRKTMSDTAATVADYFGTNMPQDGESYLKDIVVE</sequence>
<evidence type="ECO:0000313" key="7">
    <source>
        <dbReference type="Proteomes" id="UP000306420"/>
    </source>
</evidence>
<dbReference type="Pfam" id="PF01676">
    <property type="entry name" value="Metalloenzyme"/>
    <property type="match status" value="1"/>
</dbReference>
<dbReference type="SUPFAM" id="SSF53649">
    <property type="entry name" value="Alkaline phosphatase-like"/>
    <property type="match status" value="1"/>
</dbReference>
<evidence type="ECO:0000256" key="3">
    <source>
        <dbReference type="ARBA" id="ARBA00023211"/>
    </source>
</evidence>
<accession>A0A5R9DVN2</accession>
<dbReference type="RefSeq" id="WP_138405083.1">
    <property type="nucleotide sequence ID" value="NZ_VBSP01000036.1"/>
</dbReference>
<dbReference type="PANTHER" id="PTHR21110:SF0">
    <property type="entry name" value="PHOSPHOPENTOMUTASE"/>
    <property type="match status" value="1"/>
</dbReference>
<dbReference type="GO" id="GO:0000287">
    <property type="term" value="F:magnesium ion binding"/>
    <property type="evidence" value="ECO:0007669"/>
    <property type="project" value="InterPro"/>
</dbReference>
<dbReference type="GO" id="GO:0009117">
    <property type="term" value="P:nucleotide metabolic process"/>
    <property type="evidence" value="ECO:0007669"/>
    <property type="project" value="InterPro"/>
</dbReference>
<proteinExistence type="inferred from homology"/>
<dbReference type="PIRSF" id="PIRSF001491">
    <property type="entry name" value="Ppentomutase"/>
    <property type="match status" value="1"/>
</dbReference>
<keyword evidence="3" id="KW-0464">Manganese</keyword>
<dbReference type="InterPro" id="IPR024052">
    <property type="entry name" value="Phosphopentomutase_DeoB_cap_sf"/>
</dbReference>
<evidence type="ECO:0000256" key="1">
    <source>
        <dbReference type="ARBA" id="ARBA00010373"/>
    </source>
</evidence>
<dbReference type="InterPro" id="IPR017850">
    <property type="entry name" value="Alkaline_phosphatase_core_sf"/>
</dbReference>
<dbReference type="Proteomes" id="UP000306420">
    <property type="component" value="Unassembled WGS sequence"/>
</dbReference>
<evidence type="ECO:0000256" key="2">
    <source>
        <dbReference type="ARBA" id="ARBA00022723"/>
    </source>
</evidence>
<gene>
    <name evidence="6" type="ORF">FEZ33_09165</name>
</gene>
<dbReference type="OrthoDB" id="9769930at2"/>
<dbReference type="PANTHER" id="PTHR21110">
    <property type="entry name" value="PHOSPHOPENTOMUTASE"/>
    <property type="match status" value="1"/>
</dbReference>
<dbReference type="GO" id="GO:0043094">
    <property type="term" value="P:metabolic compound salvage"/>
    <property type="evidence" value="ECO:0007669"/>
    <property type="project" value="InterPro"/>
</dbReference>
<protein>
    <submittedName>
        <fullName evidence="6">Phosphopentomutase</fullName>
        <ecNumber evidence="6">5.4.2.7</ecNumber>
    </submittedName>
</protein>
<dbReference type="InterPro" id="IPR006124">
    <property type="entry name" value="Metalloenzyme"/>
</dbReference>
<dbReference type="Gene3D" id="3.30.70.1250">
    <property type="entry name" value="Phosphopentomutase"/>
    <property type="match status" value="1"/>
</dbReference>
<dbReference type="GO" id="GO:0008973">
    <property type="term" value="F:phosphopentomutase activity"/>
    <property type="evidence" value="ECO:0007669"/>
    <property type="project" value="UniProtKB-EC"/>
</dbReference>
<dbReference type="Gene3D" id="3.40.720.10">
    <property type="entry name" value="Alkaline Phosphatase, subunit A"/>
    <property type="match status" value="1"/>
</dbReference>
<comment type="similarity">
    <text evidence="1">Belongs to the phosphopentomutase family.</text>
</comment>
<name>A0A5R9DVN2_9LACT</name>
<comment type="caution">
    <text evidence="6">The sequence shown here is derived from an EMBL/GenBank/DDBJ whole genome shotgun (WGS) entry which is preliminary data.</text>
</comment>
<dbReference type="CDD" id="cd16009">
    <property type="entry name" value="PPM"/>
    <property type="match status" value="1"/>
</dbReference>
<dbReference type="NCBIfam" id="NF009049">
    <property type="entry name" value="PRK12383.1"/>
    <property type="match status" value="1"/>
</dbReference>
<evidence type="ECO:0000256" key="4">
    <source>
        <dbReference type="ARBA" id="ARBA00023235"/>
    </source>
</evidence>
<reference evidence="6 7" key="1">
    <citation type="submission" date="2019-05" db="EMBL/GenBank/DDBJ databases">
        <title>The metagenome of a microbial culture collection derived from dairy environment covers the genomic content of the human microbiome.</title>
        <authorList>
            <person name="Roder T."/>
            <person name="Wuthrich D."/>
            <person name="Sattari Z."/>
            <person name="Von Ah U."/>
            <person name="Bar C."/>
            <person name="Ronchi F."/>
            <person name="Macpherson A.J."/>
            <person name="Ganal-Vonarburg S.C."/>
            <person name="Bruggmann R."/>
            <person name="Vergeres G."/>
        </authorList>
    </citation>
    <scope>NUCLEOTIDE SEQUENCE [LARGE SCALE GENOMIC DNA]</scope>
    <source>
        <strain evidence="6 7">FAM 24227</strain>
    </source>
</reference>
<organism evidence="6 7">
    <name type="scientific">Ruoffia tabacinasalis</name>
    <dbReference type="NCBI Taxonomy" id="87458"/>
    <lineage>
        <taxon>Bacteria</taxon>
        <taxon>Bacillati</taxon>
        <taxon>Bacillota</taxon>
        <taxon>Bacilli</taxon>
        <taxon>Lactobacillales</taxon>
        <taxon>Aerococcaceae</taxon>
        <taxon>Ruoffia</taxon>
    </lineage>
</organism>
<dbReference type="InterPro" id="IPR010045">
    <property type="entry name" value="DeoB"/>
</dbReference>
<dbReference type="AlphaFoldDB" id="A0A5R9DVN2"/>
<feature type="domain" description="Metalloenzyme" evidence="5">
    <location>
        <begin position="3"/>
        <end position="390"/>
    </location>
</feature>
<keyword evidence="2" id="KW-0479">Metal-binding</keyword>
<dbReference type="EC" id="5.4.2.7" evidence="6"/>
<dbReference type="GO" id="GO:0005829">
    <property type="term" value="C:cytosol"/>
    <property type="evidence" value="ECO:0007669"/>
    <property type="project" value="TreeGrafter"/>
</dbReference>
<keyword evidence="4 6" id="KW-0413">Isomerase</keyword>
<evidence type="ECO:0000259" key="5">
    <source>
        <dbReference type="Pfam" id="PF01676"/>
    </source>
</evidence>
<dbReference type="EMBL" id="VBSP01000036">
    <property type="protein sequence ID" value="TLQ40155.1"/>
    <property type="molecule type" value="Genomic_DNA"/>
</dbReference>
<evidence type="ECO:0000313" key="6">
    <source>
        <dbReference type="EMBL" id="TLQ40155.1"/>
    </source>
</evidence>